<comment type="caution">
    <text evidence="12">The sequence shown here is derived from an EMBL/GenBank/DDBJ whole genome shotgun (WGS) entry which is preliminary data.</text>
</comment>
<dbReference type="GO" id="GO:0005524">
    <property type="term" value="F:ATP binding"/>
    <property type="evidence" value="ECO:0007669"/>
    <property type="project" value="UniProtKB-UniRule"/>
</dbReference>
<dbReference type="Proteomes" id="UP001165427">
    <property type="component" value="Unassembled WGS sequence"/>
</dbReference>
<dbReference type="SMART" id="SM00534">
    <property type="entry name" value="MUTSac"/>
    <property type="match status" value="1"/>
</dbReference>
<dbReference type="SMART" id="SM00533">
    <property type="entry name" value="MUTSd"/>
    <property type="match status" value="1"/>
</dbReference>
<dbReference type="GO" id="GO:0005829">
    <property type="term" value="C:cytosol"/>
    <property type="evidence" value="ECO:0007669"/>
    <property type="project" value="TreeGrafter"/>
</dbReference>
<evidence type="ECO:0000259" key="11">
    <source>
        <dbReference type="PROSITE" id="PS00486"/>
    </source>
</evidence>
<organism evidence="12 13">
    <name type="scientific">Desulfatitalea alkaliphila</name>
    <dbReference type="NCBI Taxonomy" id="2929485"/>
    <lineage>
        <taxon>Bacteria</taxon>
        <taxon>Pseudomonadati</taxon>
        <taxon>Thermodesulfobacteriota</taxon>
        <taxon>Desulfobacteria</taxon>
        <taxon>Desulfobacterales</taxon>
        <taxon>Desulfosarcinaceae</taxon>
        <taxon>Desulfatitalea</taxon>
    </lineage>
</organism>
<comment type="similarity">
    <text evidence="1 9 10">Belongs to the DNA mismatch repair MutS family.</text>
</comment>
<evidence type="ECO:0000256" key="4">
    <source>
        <dbReference type="ARBA" id="ARBA00022763"/>
    </source>
</evidence>
<dbReference type="GO" id="GO:0030983">
    <property type="term" value="F:mismatched DNA binding"/>
    <property type="evidence" value="ECO:0007669"/>
    <property type="project" value="InterPro"/>
</dbReference>
<dbReference type="GO" id="GO:0006298">
    <property type="term" value="P:mismatch repair"/>
    <property type="evidence" value="ECO:0007669"/>
    <property type="project" value="UniProtKB-UniRule"/>
</dbReference>
<dbReference type="InterPro" id="IPR045076">
    <property type="entry name" value="MutS"/>
</dbReference>
<dbReference type="RefSeq" id="WP_246905063.1">
    <property type="nucleotide sequence ID" value="NZ_JALJRB010000007.1"/>
</dbReference>
<evidence type="ECO:0000256" key="10">
    <source>
        <dbReference type="RuleBase" id="RU003756"/>
    </source>
</evidence>
<reference evidence="12" key="1">
    <citation type="submission" date="2022-04" db="EMBL/GenBank/DDBJ databases">
        <title>Desulfatitalea alkaliphila sp. nov., a novel anaerobic sulfate-reducing bacterium isolated from terrestrial mud volcano, Taman Peninsula, Russia.</title>
        <authorList>
            <person name="Khomyakova M.A."/>
            <person name="Merkel A.Y."/>
            <person name="Slobodkin A.I."/>
        </authorList>
    </citation>
    <scope>NUCLEOTIDE SEQUENCE</scope>
    <source>
        <strain evidence="12">M08but</strain>
    </source>
</reference>
<sequence>MSASKTTPMMQQYLSIKAQYPDAILFYRMGDFYEMFFEDAEAASKALEITLTSRNKNDDVPVPMCGVPYRAAQSYIGRLIDCGFKVAVCDQVEDPSAAKGLVRREVVRVVTPGMIVDSDMLEAKAHNCLLALVGRGEILGLAWLDISTGLFRVTETTEGHKVLDEVLRIAPREVLLPETMQHVPLLRKMVCALEQRAVNWLPASAFDLQRGRDRLLAQFHTRSLEGFGAEGLTAGLSAAGALLHYVGETQKQAVDHLRQMTTYRLDNHLVIDHMSRQNLELEKNLRSGTRQGTLLSIIDRTATAMGGRRLKQWLRYPLLSPEKIGLRLDAVEEAVARGDVRRRMVAALDGVYDLERLHGKIAMGHANARDLLALGRSLAALPPIWDDLKVLSSDLFQPSLALDDLNTLAERIVQAIREDAPPTINEGGMFRHGYHPPLDQLIHIARDAKGYLAQLEMREREATGINTLKVRYNKVFGYYIEVSKAQAPSVPDRYVRKQTLVNAERYITDELKQFESRVMGAEEKQWALELELFNELREQVRACGNDLQAAARFLARIDCLLALAETADRNDYCRPAINRQGVLRIEEGRHPVVERMMRGERFVPNTIAMDNDNEQVLIVTGPNMAGKSTVLRQVALQVILAQMGAFVPAAAADIPITDRIFTRVGALDNLAAGQSTFMVEMEETANILHHATERSLVVLDEIGRGTSTYDGLSIAWAVAEYLHDLSGKGVKTLFATHYHELTELAAIKPRVKNYNIAVKEWKDRIIFLRKLVAGGTNRSYGIQVARLAGIPETVVVRAKQVLERVERHGSTDAAAVGGWDAAANDFKKPVQMALFQSADREVIDRLRAIDPDTMTPMEALHLLHQLQEKIRKGD</sequence>
<dbReference type="PROSITE" id="PS00486">
    <property type="entry name" value="DNA_MISMATCH_REPAIR_2"/>
    <property type="match status" value="1"/>
</dbReference>
<evidence type="ECO:0000256" key="9">
    <source>
        <dbReference type="HAMAP-Rule" id="MF_00096"/>
    </source>
</evidence>
<keyword evidence="4 9" id="KW-0227">DNA damage</keyword>
<dbReference type="CDD" id="cd03284">
    <property type="entry name" value="ABC_MutS1"/>
    <property type="match status" value="1"/>
</dbReference>
<dbReference type="Gene3D" id="6.10.140.430">
    <property type="match status" value="1"/>
</dbReference>
<dbReference type="InterPro" id="IPR007695">
    <property type="entry name" value="DNA_mismatch_repair_MutS-lik_N"/>
</dbReference>
<dbReference type="Gene3D" id="1.10.1420.10">
    <property type="match status" value="2"/>
</dbReference>
<dbReference type="Pfam" id="PF05190">
    <property type="entry name" value="MutS_IV"/>
    <property type="match status" value="1"/>
</dbReference>
<dbReference type="Gene3D" id="3.40.1170.10">
    <property type="entry name" value="DNA repair protein MutS, domain I"/>
    <property type="match status" value="1"/>
</dbReference>
<dbReference type="NCBIfam" id="TIGR01070">
    <property type="entry name" value="mutS1"/>
    <property type="match status" value="1"/>
</dbReference>
<dbReference type="SUPFAM" id="SSF48334">
    <property type="entry name" value="DNA repair protein MutS, domain III"/>
    <property type="match status" value="1"/>
</dbReference>
<dbReference type="Pfam" id="PF05188">
    <property type="entry name" value="MutS_II"/>
    <property type="match status" value="1"/>
</dbReference>
<evidence type="ECO:0000256" key="7">
    <source>
        <dbReference type="ARBA" id="ARBA00023204"/>
    </source>
</evidence>
<proteinExistence type="inferred from homology"/>
<keyword evidence="7 9" id="KW-0234">DNA repair</keyword>
<evidence type="ECO:0000256" key="2">
    <source>
        <dbReference type="ARBA" id="ARBA00021982"/>
    </source>
</evidence>
<dbReference type="InterPro" id="IPR000432">
    <property type="entry name" value="DNA_mismatch_repair_MutS_C"/>
</dbReference>
<evidence type="ECO:0000256" key="8">
    <source>
        <dbReference type="ARBA" id="ARBA00024647"/>
    </source>
</evidence>
<feature type="domain" description="DNA mismatch repair proteins mutS family" evidence="11">
    <location>
        <begin position="695"/>
        <end position="711"/>
    </location>
</feature>
<dbReference type="InterPro" id="IPR007860">
    <property type="entry name" value="DNA_mmatch_repair_MutS_con_dom"/>
</dbReference>
<dbReference type="InterPro" id="IPR017261">
    <property type="entry name" value="DNA_mismatch_repair_MutS/MSH"/>
</dbReference>
<dbReference type="PANTHER" id="PTHR11361">
    <property type="entry name" value="DNA MISMATCH REPAIR PROTEIN MUTS FAMILY MEMBER"/>
    <property type="match status" value="1"/>
</dbReference>
<dbReference type="SUPFAM" id="SSF53150">
    <property type="entry name" value="DNA repair protein MutS, domain II"/>
    <property type="match status" value="1"/>
</dbReference>
<evidence type="ECO:0000256" key="5">
    <source>
        <dbReference type="ARBA" id="ARBA00022840"/>
    </source>
</evidence>
<dbReference type="PANTHER" id="PTHR11361:SF34">
    <property type="entry name" value="DNA MISMATCH REPAIR PROTEIN MSH1, MITOCHONDRIAL"/>
    <property type="match status" value="1"/>
</dbReference>
<accession>A0AA41UPI1</accession>
<dbReference type="Pfam" id="PF00488">
    <property type="entry name" value="MutS_V"/>
    <property type="match status" value="1"/>
</dbReference>
<evidence type="ECO:0000256" key="1">
    <source>
        <dbReference type="ARBA" id="ARBA00006271"/>
    </source>
</evidence>
<protein>
    <recommendedName>
        <fullName evidence="2 9">DNA mismatch repair protein MutS</fullName>
    </recommendedName>
</protein>
<keyword evidence="5 9" id="KW-0067">ATP-binding</keyword>
<comment type="function">
    <text evidence="8 9">This protein is involved in the repair of mismatches in DNA. It is possible that it carries out the mismatch recognition step. This protein has a weak ATPase activity.</text>
</comment>
<evidence type="ECO:0000313" key="13">
    <source>
        <dbReference type="Proteomes" id="UP001165427"/>
    </source>
</evidence>
<dbReference type="FunFam" id="3.40.1170.10:FF:000001">
    <property type="entry name" value="DNA mismatch repair protein MutS"/>
    <property type="match status" value="1"/>
</dbReference>
<dbReference type="InterPro" id="IPR007696">
    <property type="entry name" value="DNA_mismatch_repair_MutS_core"/>
</dbReference>
<dbReference type="InterPro" id="IPR007861">
    <property type="entry name" value="DNA_mismatch_repair_MutS_clamp"/>
</dbReference>
<feature type="binding site" evidence="9">
    <location>
        <begin position="621"/>
        <end position="628"/>
    </location>
    <ligand>
        <name>ATP</name>
        <dbReference type="ChEBI" id="CHEBI:30616"/>
    </ligand>
</feature>
<gene>
    <name evidence="9 12" type="primary">mutS</name>
    <name evidence="12" type="ORF">MRX98_07955</name>
</gene>
<keyword evidence="3 9" id="KW-0547">Nucleotide-binding</keyword>
<dbReference type="InterPro" id="IPR036678">
    <property type="entry name" value="MutS_con_dom_sf"/>
</dbReference>
<dbReference type="GO" id="GO:0003684">
    <property type="term" value="F:damaged DNA binding"/>
    <property type="evidence" value="ECO:0007669"/>
    <property type="project" value="UniProtKB-UniRule"/>
</dbReference>
<dbReference type="AlphaFoldDB" id="A0AA41UPI1"/>
<dbReference type="FunFam" id="3.40.50.300:FF:000870">
    <property type="entry name" value="MutS protein homolog 4"/>
    <property type="match status" value="1"/>
</dbReference>
<dbReference type="Gene3D" id="3.40.50.300">
    <property type="entry name" value="P-loop containing nucleotide triphosphate hydrolases"/>
    <property type="match status" value="1"/>
</dbReference>
<name>A0AA41UPI1_9BACT</name>
<dbReference type="InterPro" id="IPR005748">
    <property type="entry name" value="DNA_mismatch_repair_MutS"/>
</dbReference>
<dbReference type="GO" id="GO:0140664">
    <property type="term" value="F:ATP-dependent DNA damage sensor activity"/>
    <property type="evidence" value="ECO:0007669"/>
    <property type="project" value="InterPro"/>
</dbReference>
<dbReference type="EMBL" id="JALJRB010000007">
    <property type="protein sequence ID" value="MCJ8500503.1"/>
    <property type="molecule type" value="Genomic_DNA"/>
</dbReference>
<dbReference type="SUPFAM" id="SSF55271">
    <property type="entry name" value="DNA repair protein MutS, domain I"/>
    <property type="match status" value="1"/>
</dbReference>
<dbReference type="Pfam" id="PF05192">
    <property type="entry name" value="MutS_III"/>
    <property type="match status" value="1"/>
</dbReference>
<dbReference type="InterPro" id="IPR027417">
    <property type="entry name" value="P-loop_NTPase"/>
</dbReference>
<dbReference type="InterPro" id="IPR016151">
    <property type="entry name" value="DNA_mismatch_repair_MutS_N"/>
</dbReference>
<dbReference type="InterPro" id="IPR036187">
    <property type="entry name" value="DNA_mismatch_repair_MutS_sf"/>
</dbReference>
<evidence type="ECO:0000256" key="6">
    <source>
        <dbReference type="ARBA" id="ARBA00023125"/>
    </source>
</evidence>
<evidence type="ECO:0000256" key="3">
    <source>
        <dbReference type="ARBA" id="ARBA00022741"/>
    </source>
</evidence>
<dbReference type="NCBIfam" id="NF003810">
    <property type="entry name" value="PRK05399.1"/>
    <property type="match status" value="1"/>
</dbReference>
<evidence type="ECO:0000313" key="12">
    <source>
        <dbReference type="EMBL" id="MCJ8500503.1"/>
    </source>
</evidence>
<keyword evidence="6 9" id="KW-0238">DNA-binding</keyword>
<keyword evidence="13" id="KW-1185">Reference proteome</keyword>
<dbReference type="SUPFAM" id="SSF52540">
    <property type="entry name" value="P-loop containing nucleoside triphosphate hydrolases"/>
    <property type="match status" value="1"/>
</dbReference>
<dbReference type="HAMAP" id="MF_00096">
    <property type="entry name" value="MutS"/>
    <property type="match status" value="1"/>
</dbReference>
<dbReference type="Pfam" id="PF01624">
    <property type="entry name" value="MutS_I"/>
    <property type="match status" value="1"/>
</dbReference>
<dbReference type="Gene3D" id="3.30.420.110">
    <property type="entry name" value="MutS, connector domain"/>
    <property type="match status" value="1"/>
</dbReference>
<dbReference type="PIRSF" id="PIRSF037677">
    <property type="entry name" value="DNA_mis_repair_Msh6"/>
    <property type="match status" value="1"/>
</dbReference>